<dbReference type="EMBL" id="PTJC01000007">
    <property type="protein sequence ID" value="PPK84627.1"/>
    <property type="molecule type" value="Genomic_DNA"/>
</dbReference>
<sequence length="323" mass="34738">MDLRYFTLALLLLCPLFAFSQYPQYTASATSSQGWSIAVTIEYDGIKRTSGSNNCAYGFNYELRYKYTVNYSDGGGNRMWYLAAGGGCFSGGSAGLTGSSGTLYSPGKYSNSSMACNAIDPASFECYDFDIIFNGPGIPSSSSRMKLTPASVVLPVELVTFTAEKSGNAVALAWATASEEDNSYFGVERSQDGKTWEPIASLPGKGMNFDLNTYQFTDAYPHPGTNYYRLAQTDFDGTVTLSEVTLVTMPSQGIVLFPNPASDYLTVEAEGDIHLFDGQGQSVPLNGIDVTAGSGIHKLNVSGLHPGIYYIKAGNNVSRFLHP</sequence>
<dbReference type="Pfam" id="PF18962">
    <property type="entry name" value="Por_Secre_tail"/>
    <property type="match status" value="1"/>
</dbReference>
<keyword evidence="1" id="KW-0732">Signal</keyword>
<dbReference type="OrthoDB" id="1467916at2"/>
<protein>
    <submittedName>
        <fullName evidence="3">Putative secreted protein (Por secretion system target)</fullName>
    </submittedName>
</protein>
<evidence type="ECO:0000313" key="3">
    <source>
        <dbReference type="EMBL" id="PPK84627.1"/>
    </source>
</evidence>
<reference evidence="3 4" key="1">
    <citation type="submission" date="2018-02" db="EMBL/GenBank/DDBJ databases">
        <title>Genomic Encyclopedia of Archaeal and Bacterial Type Strains, Phase II (KMG-II): from individual species to whole genera.</title>
        <authorList>
            <person name="Goeker M."/>
        </authorList>
    </citation>
    <scope>NUCLEOTIDE SEQUENCE [LARGE SCALE GENOMIC DNA]</scope>
    <source>
        <strain evidence="3 4">DSM 29526</strain>
    </source>
</reference>
<comment type="caution">
    <text evidence="3">The sequence shown here is derived from an EMBL/GenBank/DDBJ whole genome shotgun (WGS) entry which is preliminary data.</text>
</comment>
<feature type="chain" id="PRO_5015503361" evidence="1">
    <location>
        <begin position="21"/>
        <end position="323"/>
    </location>
</feature>
<dbReference type="Gene3D" id="2.60.40.10">
    <property type="entry name" value="Immunoglobulins"/>
    <property type="match status" value="1"/>
</dbReference>
<proteinExistence type="predicted"/>
<evidence type="ECO:0000313" key="4">
    <source>
        <dbReference type="Proteomes" id="UP000237662"/>
    </source>
</evidence>
<dbReference type="Proteomes" id="UP000237662">
    <property type="component" value="Unassembled WGS sequence"/>
</dbReference>
<feature type="signal peptide" evidence="1">
    <location>
        <begin position="1"/>
        <end position="20"/>
    </location>
</feature>
<keyword evidence="4" id="KW-1185">Reference proteome</keyword>
<dbReference type="NCBIfam" id="TIGR04183">
    <property type="entry name" value="Por_Secre_tail"/>
    <property type="match status" value="1"/>
</dbReference>
<accession>A0A2S6I0X5</accession>
<evidence type="ECO:0000256" key="1">
    <source>
        <dbReference type="SAM" id="SignalP"/>
    </source>
</evidence>
<feature type="domain" description="Secretion system C-terminal sorting" evidence="2">
    <location>
        <begin position="256"/>
        <end position="316"/>
    </location>
</feature>
<gene>
    <name evidence="3" type="ORF">CLV84_3789</name>
</gene>
<evidence type="ECO:0000259" key="2">
    <source>
        <dbReference type="Pfam" id="PF18962"/>
    </source>
</evidence>
<organism evidence="3 4">
    <name type="scientific">Neolewinella xylanilytica</name>
    <dbReference type="NCBI Taxonomy" id="1514080"/>
    <lineage>
        <taxon>Bacteria</taxon>
        <taxon>Pseudomonadati</taxon>
        <taxon>Bacteroidota</taxon>
        <taxon>Saprospiria</taxon>
        <taxon>Saprospirales</taxon>
        <taxon>Lewinellaceae</taxon>
        <taxon>Neolewinella</taxon>
    </lineage>
</organism>
<name>A0A2S6I0X5_9BACT</name>
<dbReference type="RefSeq" id="WP_104421348.1">
    <property type="nucleotide sequence ID" value="NZ_PTJC01000007.1"/>
</dbReference>
<dbReference type="InterPro" id="IPR013783">
    <property type="entry name" value="Ig-like_fold"/>
</dbReference>
<dbReference type="AlphaFoldDB" id="A0A2S6I0X5"/>
<dbReference type="InterPro" id="IPR026444">
    <property type="entry name" value="Secre_tail"/>
</dbReference>